<dbReference type="AlphaFoldDB" id="A0A222FHJ1"/>
<feature type="domain" description="Alpha-D-phosphohexomutase C-terminal" evidence="12">
    <location>
        <begin position="812"/>
        <end position="874"/>
    </location>
</feature>
<feature type="transmembrane region" description="Helical" evidence="11">
    <location>
        <begin position="248"/>
        <end position="268"/>
    </location>
</feature>
<keyword evidence="11" id="KW-1133">Transmembrane helix</keyword>
<keyword evidence="11" id="KW-0812">Transmembrane</keyword>
<dbReference type="PROSITE" id="PS00710">
    <property type="entry name" value="PGM_PMM"/>
    <property type="match status" value="1"/>
</dbReference>
<dbReference type="OrthoDB" id="9803322at2"/>
<accession>A0A222FHJ1</accession>
<feature type="region of interest" description="Disordered" evidence="10">
    <location>
        <begin position="348"/>
        <end position="429"/>
    </location>
</feature>
<dbReference type="KEGG" id="bsan:CHH28_03010"/>
<dbReference type="SUPFAM" id="SSF55957">
    <property type="entry name" value="Phosphoglucomutase, C-terminal domain"/>
    <property type="match status" value="1"/>
</dbReference>
<feature type="domain" description="Alpha-D-phosphohexomutase alpha/beta/alpha" evidence="14">
    <location>
        <begin position="581"/>
        <end position="678"/>
    </location>
</feature>
<dbReference type="InterPro" id="IPR005843">
    <property type="entry name" value="A-D-PHexomutase_C"/>
</dbReference>
<dbReference type="InterPro" id="IPR005845">
    <property type="entry name" value="A-D-PHexomutase_a/b/a-II"/>
</dbReference>
<dbReference type="InterPro" id="IPR005844">
    <property type="entry name" value="A-D-PHexomutase_a/b/a-I"/>
</dbReference>
<dbReference type="InterPro" id="IPR036900">
    <property type="entry name" value="A-D-PHexomutase_C_sf"/>
</dbReference>
<dbReference type="PRINTS" id="PR00509">
    <property type="entry name" value="PGMPMM"/>
</dbReference>
<evidence type="ECO:0000259" key="15">
    <source>
        <dbReference type="Pfam" id="PF02880"/>
    </source>
</evidence>
<evidence type="ECO:0000256" key="4">
    <source>
        <dbReference type="ARBA" id="ARBA00010231"/>
    </source>
</evidence>
<evidence type="ECO:0000313" key="17">
    <source>
        <dbReference type="Proteomes" id="UP000202440"/>
    </source>
</evidence>
<dbReference type="Proteomes" id="UP000202440">
    <property type="component" value="Chromosome"/>
</dbReference>
<evidence type="ECO:0000256" key="8">
    <source>
        <dbReference type="ARBA" id="ARBA00022842"/>
    </source>
</evidence>
<evidence type="ECO:0000259" key="13">
    <source>
        <dbReference type="Pfam" id="PF02878"/>
    </source>
</evidence>
<evidence type="ECO:0000259" key="14">
    <source>
        <dbReference type="Pfam" id="PF02879"/>
    </source>
</evidence>
<dbReference type="GO" id="GO:0004615">
    <property type="term" value="F:phosphomannomutase activity"/>
    <property type="evidence" value="ECO:0007669"/>
    <property type="project" value="UniProtKB-EC"/>
</dbReference>
<dbReference type="InterPro" id="IPR016066">
    <property type="entry name" value="A-D-PHexomutase_CS"/>
</dbReference>
<dbReference type="InterPro" id="IPR016055">
    <property type="entry name" value="A-D-PHexomutase_a/b/a-I/II/III"/>
</dbReference>
<feature type="compositionally biased region" description="Acidic residues" evidence="10">
    <location>
        <begin position="380"/>
        <end position="389"/>
    </location>
</feature>
<organism evidence="16 17">
    <name type="scientific">Bacterioplanes sanyensis</name>
    <dbReference type="NCBI Taxonomy" id="1249553"/>
    <lineage>
        <taxon>Bacteria</taxon>
        <taxon>Pseudomonadati</taxon>
        <taxon>Pseudomonadota</taxon>
        <taxon>Gammaproteobacteria</taxon>
        <taxon>Oceanospirillales</taxon>
        <taxon>Oceanospirillaceae</taxon>
        <taxon>Bacterioplanes</taxon>
    </lineage>
</organism>
<dbReference type="EC" id="5.4.2.8" evidence="5"/>
<comment type="pathway">
    <text evidence="3">Nucleotide-sugar biosynthesis; GDP-alpha-D-mannose biosynthesis; alpha-D-mannose 1-phosphate from D-fructose 6-phosphate: step 2/2.</text>
</comment>
<keyword evidence="17" id="KW-1185">Reference proteome</keyword>
<evidence type="ECO:0000256" key="3">
    <source>
        <dbReference type="ARBA" id="ARBA00004699"/>
    </source>
</evidence>
<keyword evidence="7" id="KW-0479">Metal-binding</keyword>
<evidence type="ECO:0000256" key="6">
    <source>
        <dbReference type="ARBA" id="ARBA00022553"/>
    </source>
</evidence>
<dbReference type="Gene3D" id="3.30.310.50">
    <property type="entry name" value="Alpha-D-phosphohexomutase, C-terminal domain"/>
    <property type="match status" value="1"/>
</dbReference>
<feature type="domain" description="Alpha-D-phosphohexomutase alpha/beta/alpha" evidence="13">
    <location>
        <begin position="434"/>
        <end position="558"/>
    </location>
</feature>
<dbReference type="Pfam" id="PF00408">
    <property type="entry name" value="PGM_PMM_IV"/>
    <property type="match status" value="1"/>
</dbReference>
<feature type="domain" description="Alpha-D-phosphohexomutase alpha/beta/alpha" evidence="15">
    <location>
        <begin position="683"/>
        <end position="788"/>
    </location>
</feature>
<gene>
    <name evidence="16" type="ORF">CHH28_03010</name>
</gene>
<feature type="transmembrane region" description="Helical" evidence="11">
    <location>
        <begin position="12"/>
        <end position="33"/>
    </location>
</feature>
<sequence>MSGDAKAPTRTLLFFTRISAWLSILIIVAGMAVQSLQINLFAQSEVDQAYSNAVAAQMAQSLKSRLEDTRAQQMAASSHPQTLTALRSNDETWRETLKLFMPGVQRLLLLSKNNSQGLQDDLGFAVQELVTRTLRGADMRVEAVMRKNKLQFYWASPVADAAGNIRGVLLAEYGPEWLDRLRAAAGTDVGEVVVTQMLNPGSDQGLELLRAGDSSSDGHVVTETINDYWYLTYLPADNRPKLALMPLITPWLIVLVATLLLLFVMLYLQKRDLRNNQVALLTHVRQMVRKGQDHPPKYTVALFYDLAQHMRQLCFGSSASGAIAIESPQAESDDDGDLMPEREKMNVSLEQPRPGPKVAASDSSAQPIAFGSSLPQMTVIDDEDDDPFEAPEPAEQPTTSTDAAQPEPVPETKPKPRKKEPPAPMVSPPIMPKHIFRAYDIRGVVGHELSEEVAYWIGRSLAVELKHRGFNKICLAWDGRRSSPPLAENLERGLLDAGCNVMILGAQPTGLLYFATHETDAKCGVMITGSHNPPQYNGIKIVVDRLPFAMEDLQGLYHRIVRNDLPTDTRGARESRQLNDAYLQRIDDDVSLNRQMKVVVDAGNGIAGPLATQLMSRLGVDCVPLFCDVDGRFPNHHPDPTVPDNLVALQQAVEEHKADLGLAFDGDGDRLVLVDNHGKIIWPDRLLMLLLRDILPRNPGRDVVFDVKSSRHLPGVIIGSGGRPDMWKTGHSLMKQRMHERNAVVGAEFSGHIYIKERWYGFDDGLYAAARILEVLAQQNVPVAMIFSRVPEDTSTPELHINTSDDAKFSLLEQLQKDEDLTRGARVHTIDGLRLEFPDGWGLIRASNTTPALTLRFAGNDQQAIGRIQQRLRQALNRHAPDLALPF</sequence>
<dbReference type="InterPro" id="IPR005846">
    <property type="entry name" value="A-D-PHexomutase_a/b/a-III"/>
</dbReference>
<evidence type="ECO:0000256" key="11">
    <source>
        <dbReference type="SAM" id="Phobius"/>
    </source>
</evidence>
<dbReference type="CDD" id="cd03089">
    <property type="entry name" value="PMM_PGM"/>
    <property type="match status" value="1"/>
</dbReference>
<evidence type="ECO:0000256" key="9">
    <source>
        <dbReference type="ARBA" id="ARBA00023235"/>
    </source>
</evidence>
<dbReference type="GO" id="GO:0000287">
    <property type="term" value="F:magnesium ion binding"/>
    <property type="evidence" value="ECO:0007669"/>
    <property type="project" value="InterPro"/>
</dbReference>
<evidence type="ECO:0000256" key="10">
    <source>
        <dbReference type="SAM" id="MobiDB-lite"/>
    </source>
</evidence>
<dbReference type="Pfam" id="PF02878">
    <property type="entry name" value="PGM_PMM_I"/>
    <property type="match status" value="1"/>
</dbReference>
<protein>
    <recommendedName>
        <fullName evidence="5">phosphomannomutase</fullName>
        <ecNumber evidence="5">5.4.2.8</ecNumber>
    </recommendedName>
</protein>
<dbReference type="GO" id="GO:0005975">
    <property type="term" value="P:carbohydrate metabolic process"/>
    <property type="evidence" value="ECO:0007669"/>
    <property type="project" value="InterPro"/>
</dbReference>
<keyword evidence="6" id="KW-0597">Phosphoprotein</keyword>
<evidence type="ECO:0000259" key="12">
    <source>
        <dbReference type="Pfam" id="PF00408"/>
    </source>
</evidence>
<evidence type="ECO:0000256" key="5">
    <source>
        <dbReference type="ARBA" id="ARBA00012730"/>
    </source>
</evidence>
<comment type="cofactor">
    <cofactor evidence="2">
        <name>Mg(2+)</name>
        <dbReference type="ChEBI" id="CHEBI:18420"/>
    </cofactor>
</comment>
<evidence type="ECO:0000256" key="7">
    <source>
        <dbReference type="ARBA" id="ARBA00022723"/>
    </source>
</evidence>
<dbReference type="InterPro" id="IPR005841">
    <property type="entry name" value="Alpha-D-phosphohexomutase_SF"/>
</dbReference>
<comment type="similarity">
    <text evidence="4">Belongs to the phosphohexose mutase family.</text>
</comment>
<evidence type="ECO:0000256" key="2">
    <source>
        <dbReference type="ARBA" id="ARBA00001946"/>
    </source>
</evidence>
<dbReference type="EMBL" id="CP022530">
    <property type="protein sequence ID" value="ASP37703.1"/>
    <property type="molecule type" value="Genomic_DNA"/>
</dbReference>
<keyword evidence="8" id="KW-0460">Magnesium</keyword>
<dbReference type="SUPFAM" id="SSF53738">
    <property type="entry name" value="Phosphoglucomutase, first 3 domains"/>
    <property type="match status" value="3"/>
</dbReference>
<dbReference type="PANTHER" id="PTHR43771">
    <property type="entry name" value="PHOSPHOMANNOMUTASE"/>
    <property type="match status" value="1"/>
</dbReference>
<proteinExistence type="inferred from homology"/>
<dbReference type="RefSeq" id="WP_094058912.1">
    <property type="nucleotide sequence ID" value="NZ_CP022530.1"/>
</dbReference>
<reference evidence="16 17" key="1">
    <citation type="submission" date="2017-07" db="EMBL/GenBank/DDBJ databases">
        <title>Annotated genome sequence of Bacterioplanes sanyensis isolated from Red Sea.</title>
        <authorList>
            <person name="Rehman Z.U."/>
        </authorList>
    </citation>
    <scope>NUCLEOTIDE SEQUENCE [LARGE SCALE GENOMIC DNA]</scope>
    <source>
        <strain evidence="16 17">NV9</strain>
    </source>
</reference>
<dbReference type="Pfam" id="PF02879">
    <property type="entry name" value="PGM_PMM_II"/>
    <property type="match status" value="1"/>
</dbReference>
<dbReference type="Gene3D" id="3.40.120.10">
    <property type="entry name" value="Alpha-D-Glucose-1,6-Bisphosphate, subunit A, domain 3"/>
    <property type="match status" value="3"/>
</dbReference>
<comment type="catalytic activity">
    <reaction evidence="1">
        <text>alpha-D-mannose 1-phosphate = D-mannose 6-phosphate</text>
        <dbReference type="Rhea" id="RHEA:11140"/>
        <dbReference type="ChEBI" id="CHEBI:58409"/>
        <dbReference type="ChEBI" id="CHEBI:58735"/>
        <dbReference type="EC" id="5.4.2.8"/>
    </reaction>
</comment>
<name>A0A222FHJ1_9GAMM</name>
<keyword evidence="11" id="KW-0472">Membrane</keyword>
<keyword evidence="9" id="KW-0413">Isomerase</keyword>
<dbReference type="PANTHER" id="PTHR43771:SF2">
    <property type="entry name" value="PHOSPHOMANNOMUTASE_PHOSPHOGLUCOMUTASE"/>
    <property type="match status" value="1"/>
</dbReference>
<evidence type="ECO:0000256" key="1">
    <source>
        <dbReference type="ARBA" id="ARBA00000586"/>
    </source>
</evidence>
<evidence type="ECO:0000313" key="16">
    <source>
        <dbReference type="EMBL" id="ASP37703.1"/>
    </source>
</evidence>
<dbReference type="Pfam" id="PF02880">
    <property type="entry name" value="PGM_PMM_III"/>
    <property type="match status" value="1"/>
</dbReference>